<evidence type="ECO:0000313" key="2">
    <source>
        <dbReference type="EMBL" id="EOT25948.1"/>
    </source>
</evidence>
<feature type="signal peptide" evidence="1">
    <location>
        <begin position="1"/>
        <end position="22"/>
    </location>
</feature>
<dbReference type="RefSeq" id="WP_016176171.1">
    <property type="nucleotide sequence ID" value="NZ_KE136391.1"/>
</dbReference>
<dbReference type="OrthoDB" id="2186445at2"/>
<feature type="chain" id="PRO_5004487951" evidence="1">
    <location>
        <begin position="23"/>
        <end position="70"/>
    </location>
</feature>
<proteinExistence type="predicted"/>
<keyword evidence="1" id="KW-0732">Signal</keyword>
<dbReference type="PATRIC" id="fig|1139996.3.peg.2372"/>
<gene>
    <name evidence="2" type="ORF">OMQ_02418</name>
</gene>
<comment type="caution">
    <text evidence="2">The sequence shown here is derived from an EMBL/GenBank/DDBJ whole genome shotgun (WGS) entry which is preliminary data.</text>
</comment>
<dbReference type="EMBL" id="AHYT01000012">
    <property type="protein sequence ID" value="EOT25948.1"/>
    <property type="molecule type" value="Genomic_DNA"/>
</dbReference>
<evidence type="ECO:0000256" key="1">
    <source>
        <dbReference type="SAM" id="SignalP"/>
    </source>
</evidence>
<dbReference type="Proteomes" id="UP000014136">
    <property type="component" value="Unassembled WGS sequence"/>
</dbReference>
<sequence length="70" mass="7788">MKKLILAALLFSIASGTQVAHAEEVSSTDNAETYVSFVSYDFKNYPPSTYAGKTLVKVEKISMGYRGWYL</sequence>
<evidence type="ECO:0000313" key="3">
    <source>
        <dbReference type="Proteomes" id="UP000014136"/>
    </source>
</evidence>
<dbReference type="HOGENOM" id="CLU_2751603_0_0_9"/>
<organism evidence="2 3">
    <name type="scientific">Enterococcus saccharolyticus subsp. saccharolyticus ATCC 43076</name>
    <dbReference type="NCBI Taxonomy" id="1139996"/>
    <lineage>
        <taxon>Bacteria</taxon>
        <taxon>Bacillati</taxon>
        <taxon>Bacillota</taxon>
        <taxon>Bacilli</taxon>
        <taxon>Lactobacillales</taxon>
        <taxon>Enterococcaceae</taxon>
        <taxon>Enterococcus</taxon>
    </lineage>
</organism>
<reference evidence="2 3" key="1">
    <citation type="submission" date="2013-03" db="EMBL/GenBank/DDBJ databases">
        <title>The Genome Sequence of Enterococcus saccharolyticus ATCC_43076 (Illumina only assembly).</title>
        <authorList>
            <consortium name="The Broad Institute Genomics Platform"/>
            <consortium name="The Broad Institute Genome Sequencing Center for Infectious Disease"/>
            <person name="Earl A."/>
            <person name="Russ C."/>
            <person name="Gilmore M."/>
            <person name="Surin D."/>
            <person name="Walker B."/>
            <person name="Young S."/>
            <person name="Zeng Q."/>
            <person name="Gargeya S."/>
            <person name="Fitzgerald M."/>
            <person name="Haas B."/>
            <person name="Abouelleil A."/>
            <person name="Allen A.W."/>
            <person name="Alvarado L."/>
            <person name="Arachchi H.M."/>
            <person name="Berlin A.M."/>
            <person name="Chapman S.B."/>
            <person name="Gainer-Dewar J."/>
            <person name="Goldberg J."/>
            <person name="Griggs A."/>
            <person name="Gujja S."/>
            <person name="Hansen M."/>
            <person name="Howarth C."/>
            <person name="Imamovic A."/>
            <person name="Ireland A."/>
            <person name="Larimer J."/>
            <person name="McCowan C."/>
            <person name="Murphy C."/>
            <person name="Pearson M."/>
            <person name="Poon T.W."/>
            <person name="Priest M."/>
            <person name="Roberts A."/>
            <person name="Saif S."/>
            <person name="Shea T."/>
            <person name="Sisk P."/>
            <person name="Sykes S."/>
            <person name="Wortman J."/>
            <person name="Nusbaum C."/>
            <person name="Birren B."/>
        </authorList>
    </citation>
    <scope>NUCLEOTIDE SEQUENCE [LARGE SCALE GENOMIC DNA]</scope>
    <source>
        <strain evidence="2 3">ATCC 43076</strain>
    </source>
</reference>
<accession>S0JE11</accession>
<keyword evidence="3" id="KW-1185">Reference proteome</keyword>
<dbReference type="AlphaFoldDB" id="S0JE11"/>
<name>S0JE11_9ENTE</name>
<protein>
    <submittedName>
        <fullName evidence="2">Uncharacterized protein</fullName>
    </submittedName>
</protein>